<evidence type="ECO:0000313" key="4">
    <source>
        <dbReference type="Proteomes" id="UP001152562"/>
    </source>
</evidence>
<feature type="compositionally biased region" description="Polar residues" evidence="1">
    <location>
        <begin position="49"/>
        <end position="59"/>
    </location>
</feature>
<dbReference type="Proteomes" id="UP001152562">
    <property type="component" value="Unassembled WGS sequence"/>
</dbReference>
<name>A0A9P0SUK1_PIEBR</name>
<proteinExistence type="predicted"/>
<evidence type="ECO:0000313" key="3">
    <source>
        <dbReference type="EMBL" id="CAH3967926.1"/>
    </source>
</evidence>
<feature type="region of interest" description="Disordered" evidence="1">
    <location>
        <begin position="48"/>
        <end position="75"/>
    </location>
</feature>
<feature type="compositionally biased region" description="Basic and acidic residues" evidence="1">
    <location>
        <begin position="60"/>
        <end position="69"/>
    </location>
</feature>
<comment type="caution">
    <text evidence="3">The sequence shown here is derived from an EMBL/GenBank/DDBJ whole genome shotgun (WGS) entry which is preliminary data.</text>
</comment>
<gene>
    <name evidence="3" type="ORF">PIBRA_LOCUS1694</name>
</gene>
<protein>
    <submittedName>
        <fullName evidence="3">Uncharacterized protein</fullName>
    </submittedName>
</protein>
<reference evidence="3" key="1">
    <citation type="submission" date="2022-05" db="EMBL/GenBank/DDBJ databases">
        <authorList>
            <person name="Okamura Y."/>
        </authorList>
    </citation>
    <scope>NUCLEOTIDE SEQUENCE</scope>
</reference>
<keyword evidence="2" id="KW-0732">Signal</keyword>
<dbReference type="OrthoDB" id="7296963at2759"/>
<evidence type="ECO:0000256" key="1">
    <source>
        <dbReference type="SAM" id="MobiDB-lite"/>
    </source>
</evidence>
<dbReference type="AlphaFoldDB" id="A0A9P0SUK1"/>
<feature type="chain" id="PRO_5040432438" evidence="2">
    <location>
        <begin position="18"/>
        <end position="75"/>
    </location>
</feature>
<feature type="signal peptide" evidence="2">
    <location>
        <begin position="1"/>
        <end position="17"/>
    </location>
</feature>
<keyword evidence="4" id="KW-1185">Reference proteome</keyword>
<accession>A0A9P0SUK1</accession>
<dbReference type="EMBL" id="CALOZG010000002">
    <property type="protein sequence ID" value="CAH3967926.1"/>
    <property type="molecule type" value="Genomic_DNA"/>
</dbReference>
<organism evidence="3 4">
    <name type="scientific">Pieris brassicae</name>
    <name type="common">White butterfly</name>
    <name type="synonym">Large white butterfly</name>
    <dbReference type="NCBI Taxonomy" id="7116"/>
    <lineage>
        <taxon>Eukaryota</taxon>
        <taxon>Metazoa</taxon>
        <taxon>Ecdysozoa</taxon>
        <taxon>Arthropoda</taxon>
        <taxon>Hexapoda</taxon>
        <taxon>Insecta</taxon>
        <taxon>Pterygota</taxon>
        <taxon>Neoptera</taxon>
        <taxon>Endopterygota</taxon>
        <taxon>Lepidoptera</taxon>
        <taxon>Glossata</taxon>
        <taxon>Ditrysia</taxon>
        <taxon>Papilionoidea</taxon>
        <taxon>Pieridae</taxon>
        <taxon>Pierinae</taxon>
        <taxon>Pieris</taxon>
    </lineage>
</organism>
<sequence>MKLVILLSVFLFLSVIAAPQSKLEFGNNDSRQVLEEVVVESVLHVKSPSGRQARTNTRTNLHDGARISETKPNLN</sequence>
<evidence type="ECO:0000256" key="2">
    <source>
        <dbReference type="SAM" id="SignalP"/>
    </source>
</evidence>